<feature type="transmembrane region" description="Helical" evidence="1">
    <location>
        <begin position="321"/>
        <end position="338"/>
    </location>
</feature>
<comment type="caution">
    <text evidence="2">The sequence shown here is derived from an EMBL/GenBank/DDBJ whole genome shotgun (WGS) entry which is preliminary data.</text>
</comment>
<feature type="transmembrane region" description="Helical" evidence="1">
    <location>
        <begin position="161"/>
        <end position="182"/>
    </location>
</feature>
<dbReference type="EMBL" id="PDJK01000002">
    <property type="protein sequence ID" value="PFG46971.1"/>
    <property type="molecule type" value="Genomic_DNA"/>
</dbReference>
<feature type="transmembrane region" description="Helical" evidence="1">
    <location>
        <begin position="95"/>
        <end position="116"/>
    </location>
</feature>
<gene>
    <name evidence="2" type="ORF">ATK36_1978</name>
</gene>
<dbReference type="AlphaFoldDB" id="A0A2A9F876"/>
<sequence>MTAVSDGTLRRPRGTRTTQRVWTYLALTAVTLINVISHADAQREAHTRLFGDALNYYRMSEQTGAPVDNPFALRMLSPWLVHRAHLLTGLSLDTLWLALTTVTTLAAILVFFEFLWNHLGLQLFTAALTATALACTFWYALYPLCNIALVDPLTNLLTMIALWLALRGRLVLFTAVVIIGSVNKETTLLLAPLYPLLTWTRQRSLRDRQVLAGLAATLIAVAAYIGYRIWAQHLIGGDYGFGTGQANAGILDNVRFALADSKGNVQLAIFATFHFFWLIFAYGLYRSHRLHGLRDPLLVAGLWLFACCLAGRFLATDTSRVFVMLAPVVLAVVALTFDRHHNDRTRLWIGLLFAVYIAINFRWVPGPASLILDALATAGFAVIVQTGRITARRTHRRPTP</sequence>
<feature type="transmembrane region" description="Helical" evidence="1">
    <location>
        <begin position="21"/>
        <end position="39"/>
    </location>
</feature>
<keyword evidence="3" id="KW-1185">Reference proteome</keyword>
<reference evidence="2 3" key="1">
    <citation type="submission" date="2017-10" db="EMBL/GenBank/DDBJ databases">
        <title>Sequencing the genomes of 1000 actinobacteria strains.</title>
        <authorList>
            <person name="Klenk H.-P."/>
        </authorList>
    </citation>
    <scope>NUCLEOTIDE SEQUENCE [LARGE SCALE GENOMIC DNA]</scope>
    <source>
        <strain evidence="2 3">DSM 46092</strain>
    </source>
</reference>
<evidence type="ECO:0000313" key="2">
    <source>
        <dbReference type="EMBL" id="PFG46971.1"/>
    </source>
</evidence>
<accession>A0A2A9F876</accession>
<evidence type="ECO:0000256" key="1">
    <source>
        <dbReference type="SAM" id="Phobius"/>
    </source>
</evidence>
<feature type="transmembrane region" description="Helical" evidence="1">
    <location>
        <begin position="210"/>
        <end position="230"/>
    </location>
</feature>
<keyword evidence="1" id="KW-0812">Transmembrane</keyword>
<feature type="transmembrane region" description="Helical" evidence="1">
    <location>
        <begin position="370"/>
        <end position="391"/>
    </location>
</feature>
<feature type="transmembrane region" description="Helical" evidence="1">
    <location>
        <begin position="265"/>
        <end position="285"/>
    </location>
</feature>
<feature type="transmembrane region" description="Helical" evidence="1">
    <location>
        <begin position="345"/>
        <end position="364"/>
    </location>
</feature>
<dbReference type="Proteomes" id="UP000243542">
    <property type="component" value="Unassembled WGS sequence"/>
</dbReference>
<name>A0A2A9F876_9PSEU</name>
<keyword evidence="1" id="KW-1133">Transmembrane helix</keyword>
<feature type="transmembrane region" description="Helical" evidence="1">
    <location>
        <begin position="297"/>
        <end position="315"/>
    </location>
</feature>
<proteinExistence type="predicted"/>
<evidence type="ECO:0008006" key="4">
    <source>
        <dbReference type="Google" id="ProtNLM"/>
    </source>
</evidence>
<evidence type="ECO:0000313" key="3">
    <source>
        <dbReference type="Proteomes" id="UP000243542"/>
    </source>
</evidence>
<feature type="transmembrane region" description="Helical" evidence="1">
    <location>
        <begin position="123"/>
        <end position="141"/>
    </location>
</feature>
<dbReference type="RefSeq" id="WP_098510952.1">
    <property type="nucleotide sequence ID" value="NZ_JBIAKZ010000022.1"/>
</dbReference>
<protein>
    <recommendedName>
        <fullName evidence="4">DUF2029 domain-containing protein</fullName>
    </recommendedName>
</protein>
<keyword evidence="1" id="KW-0472">Membrane</keyword>
<organism evidence="2 3">
    <name type="scientific">Amycolatopsis sulphurea</name>
    <dbReference type="NCBI Taxonomy" id="76022"/>
    <lineage>
        <taxon>Bacteria</taxon>
        <taxon>Bacillati</taxon>
        <taxon>Actinomycetota</taxon>
        <taxon>Actinomycetes</taxon>
        <taxon>Pseudonocardiales</taxon>
        <taxon>Pseudonocardiaceae</taxon>
        <taxon>Amycolatopsis</taxon>
    </lineage>
</organism>